<comment type="caution">
    <text evidence="1">The sequence shown here is derived from an EMBL/GenBank/DDBJ whole genome shotgun (WGS) entry which is preliminary data.</text>
</comment>
<evidence type="ECO:0000313" key="1">
    <source>
        <dbReference type="EMBL" id="GAO46344.1"/>
    </source>
</evidence>
<dbReference type="EMBL" id="BACD03000003">
    <property type="protein sequence ID" value="GAO46344.1"/>
    <property type="molecule type" value="Genomic_DNA"/>
</dbReference>
<reference evidence="1 2" key="1">
    <citation type="journal article" date="2011" name="J. Gen. Appl. Microbiol.">
        <title>Draft genome sequencing of the enigmatic yeast Saitoella complicata.</title>
        <authorList>
            <person name="Nishida H."/>
            <person name="Hamamoto M."/>
            <person name="Sugiyama J."/>
        </authorList>
    </citation>
    <scope>NUCLEOTIDE SEQUENCE [LARGE SCALE GENOMIC DNA]</scope>
    <source>
        <strain evidence="1 2">NRRL Y-17804</strain>
    </source>
</reference>
<keyword evidence="2" id="KW-1185">Reference proteome</keyword>
<protein>
    <submittedName>
        <fullName evidence="1">Uncharacterized protein</fullName>
    </submittedName>
</protein>
<organism evidence="1 2">
    <name type="scientific">Saitoella complicata (strain BCRC 22490 / CBS 7301 / JCM 7358 / NBRC 10748 / NRRL Y-17804)</name>
    <dbReference type="NCBI Taxonomy" id="698492"/>
    <lineage>
        <taxon>Eukaryota</taxon>
        <taxon>Fungi</taxon>
        <taxon>Dikarya</taxon>
        <taxon>Ascomycota</taxon>
        <taxon>Taphrinomycotina</taxon>
        <taxon>Taphrinomycotina incertae sedis</taxon>
        <taxon>Saitoella</taxon>
    </lineage>
</organism>
<evidence type="ECO:0000313" key="2">
    <source>
        <dbReference type="Proteomes" id="UP000033140"/>
    </source>
</evidence>
<dbReference type="Proteomes" id="UP000033140">
    <property type="component" value="Unassembled WGS sequence"/>
</dbReference>
<proteinExistence type="predicted"/>
<name>A0A0E9N938_SAICN</name>
<dbReference type="AlphaFoldDB" id="A0A0E9N938"/>
<accession>A0A0E9N938</accession>
<sequence length="186" mass="21242">MPLAKDITEEAMMNVKVQAVKHHNEKDPDHEAIATMSMNTQQTPMDDPEAVKNVQRLDRFLNESPRSNYTFDSERDSDESTVCRRVSDGGLSCVKLRLNSKQMFEQMQKFGYFCALPLDPSRTELGGFTVQEVLRECIHHGGYGTLERAVELTEEKNTCMIDSDEEQISSIHYSNAIFLNQRVSFL</sequence>
<reference evidence="1 2" key="2">
    <citation type="journal article" date="2014" name="J. Gen. Appl. Microbiol.">
        <title>The early diverging ascomycetous budding yeast Saitoella complicata has three histone deacetylases belonging to the Clr6, Hos2, and Rpd3 lineages.</title>
        <authorList>
            <person name="Nishida H."/>
            <person name="Matsumoto T."/>
            <person name="Kondo S."/>
            <person name="Hamamoto M."/>
            <person name="Yoshikawa H."/>
        </authorList>
    </citation>
    <scope>NUCLEOTIDE SEQUENCE [LARGE SCALE GENOMIC DNA]</scope>
    <source>
        <strain evidence="1 2">NRRL Y-17804</strain>
    </source>
</reference>
<reference evidence="1 2" key="3">
    <citation type="journal article" date="2015" name="Genome Announc.">
        <title>Draft Genome Sequence of the Archiascomycetous Yeast Saitoella complicata.</title>
        <authorList>
            <person name="Yamauchi K."/>
            <person name="Kondo S."/>
            <person name="Hamamoto M."/>
            <person name="Takahashi Y."/>
            <person name="Ogura Y."/>
            <person name="Hayashi T."/>
            <person name="Nishida H."/>
        </authorList>
    </citation>
    <scope>NUCLEOTIDE SEQUENCE [LARGE SCALE GENOMIC DNA]</scope>
    <source>
        <strain evidence="1 2">NRRL Y-17804</strain>
    </source>
</reference>
<gene>
    <name evidence="1" type="ORF">G7K_0576-t1</name>
</gene>